<keyword evidence="1" id="KW-1133">Transmembrane helix</keyword>
<keyword evidence="1" id="KW-0472">Membrane</keyword>
<feature type="chain" id="PRO_5045111392" evidence="2">
    <location>
        <begin position="20"/>
        <end position="113"/>
    </location>
</feature>
<dbReference type="Proteomes" id="UP001164746">
    <property type="component" value="Chromosome 6"/>
</dbReference>
<organism evidence="3 4">
    <name type="scientific">Mya arenaria</name>
    <name type="common">Soft-shell clam</name>
    <dbReference type="NCBI Taxonomy" id="6604"/>
    <lineage>
        <taxon>Eukaryota</taxon>
        <taxon>Metazoa</taxon>
        <taxon>Spiralia</taxon>
        <taxon>Lophotrochozoa</taxon>
        <taxon>Mollusca</taxon>
        <taxon>Bivalvia</taxon>
        <taxon>Autobranchia</taxon>
        <taxon>Heteroconchia</taxon>
        <taxon>Euheterodonta</taxon>
        <taxon>Imparidentia</taxon>
        <taxon>Neoheterodontei</taxon>
        <taxon>Myida</taxon>
        <taxon>Myoidea</taxon>
        <taxon>Myidae</taxon>
        <taxon>Mya</taxon>
    </lineage>
</organism>
<evidence type="ECO:0000313" key="4">
    <source>
        <dbReference type="Proteomes" id="UP001164746"/>
    </source>
</evidence>
<keyword evidence="2" id="KW-0732">Signal</keyword>
<accession>A0ABY7EIS9</accession>
<sequence>MFKLKYVCFIFATFGLIAARHMEAGQNATNPHVHLQRPTEQDGIPPTFLEQGKIPITIGCGVLIAVIIGLFVRYIYGKVRTFNHPRVAKPFLQWMPSLKTGRFIDNKKPKGKN</sequence>
<feature type="transmembrane region" description="Helical" evidence="1">
    <location>
        <begin position="54"/>
        <end position="76"/>
    </location>
</feature>
<keyword evidence="1" id="KW-0812">Transmembrane</keyword>
<protein>
    <submittedName>
        <fullName evidence="3">Uncharacterized protein</fullName>
    </submittedName>
</protein>
<gene>
    <name evidence="3" type="ORF">MAR_018516</name>
</gene>
<dbReference type="EMBL" id="CP111017">
    <property type="protein sequence ID" value="WAR08558.1"/>
    <property type="molecule type" value="Genomic_DNA"/>
</dbReference>
<keyword evidence="4" id="KW-1185">Reference proteome</keyword>
<name>A0ABY7EIS9_MYAAR</name>
<reference evidence="3" key="1">
    <citation type="submission" date="2022-11" db="EMBL/GenBank/DDBJ databases">
        <title>Centuries of genome instability and evolution in soft-shell clam transmissible cancer (bioRxiv).</title>
        <authorList>
            <person name="Hart S.F.M."/>
            <person name="Yonemitsu M.A."/>
            <person name="Giersch R.M."/>
            <person name="Beal B.F."/>
            <person name="Arriagada G."/>
            <person name="Davis B.W."/>
            <person name="Ostrander E.A."/>
            <person name="Goff S.P."/>
            <person name="Metzger M.J."/>
        </authorList>
    </citation>
    <scope>NUCLEOTIDE SEQUENCE</scope>
    <source>
        <strain evidence="3">MELC-2E11</strain>
        <tissue evidence="3">Siphon/mantle</tissue>
    </source>
</reference>
<evidence type="ECO:0000256" key="2">
    <source>
        <dbReference type="SAM" id="SignalP"/>
    </source>
</evidence>
<evidence type="ECO:0000313" key="3">
    <source>
        <dbReference type="EMBL" id="WAR08558.1"/>
    </source>
</evidence>
<evidence type="ECO:0000256" key="1">
    <source>
        <dbReference type="SAM" id="Phobius"/>
    </source>
</evidence>
<feature type="signal peptide" evidence="2">
    <location>
        <begin position="1"/>
        <end position="19"/>
    </location>
</feature>
<proteinExistence type="predicted"/>